<sequence length="70" mass="8554">MELRSRIEQFQESIRMREFPQSLIDITAFRDDIDRQTIWPLWSNFIYSMALSHFHDQEDQPQLWPCHGSK</sequence>
<dbReference type="EMBL" id="JAIMJC010000001">
    <property type="protein sequence ID" value="KAH0532264.1"/>
    <property type="molecule type" value="Genomic_DNA"/>
</dbReference>
<organism evidence="1 2">
    <name type="scientific">Trichoderma semiorbis</name>
    <dbReference type="NCBI Taxonomy" id="1491008"/>
    <lineage>
        <taxon>Eukaryota</taxon>
        <taxon>Fungi</taxon>
        <taxon>Dikarya</taxon>
        <taxon>Ascomycota</taxon>
        <taxon>Pezizomycotina</taxon>
        <taxon>Sordariomycetes</taxon>
        <taxon>Hypocreomycetidae</taxon>
        <taxon>Hypocreales</taxon>
        <taxon>Hypocreaceae</taxon>
        <taxon>Trichoderma</taxon>
    </lineage>
</organism>
<gene>
    <name evidence="1" type="ORF">TsFJ059_000979</name>
</gene>
<evidence type="ECO:0000313" key="1">
    <source>
        <dbReference type="EMBL" id="KAH0532264.1"/>
    </source>
</evidence>
<protein>
    <submittedName>
        <fullName evidence="1">Uncharacterized protein</fullName>
    </submittedName>
</protein>
<accession>A0A9P8HWF8</accession>
<name>A0A9P8HWF8_9HYPO</name>
<dbReference type="AlphaFoldDB" id="A0A9P8HWF8"/>
<reference evidence="1 2" key="1">
    <citation type="submission" date="2021-08" db="EMBL/GenBank/DDBJ databases">
        <title>The highly contiguous genome resource for Trichoderma semiorbis FJ059, a fungal antagonistic to plant pathogens.</title>
        <authorList>
            <person name="Liu T."/>
        </authorList>
    </citation>
    <scope>NUCLEOTIDE SEQUENCE [LARGE SCALE GENOMIC DNA]</scope>
    <source>
        <strain evidence="1 2">FJ059</strain>
    </source>
</reference>
<comment type="caution">
    <text evidence="1">The sequence shown here is derived from an EMBL/GenBank/DDBJ whole genome shotgun (WGS) entry which is preliminary data.</text>
</comment>
<proteinExistence type="predicted"/>
<dbReference type="Proteomes" id="UP000826573">
    <property type="component" value="Unassembled WGS sequence"/>
</dbReference>
<evidence type="ECO:0000313" key="2">
    <source>
        <dbReference type="Proteomes" id="UP000826573"/>
    </source>
</evidence>
<keyword evidence="2" id="KW-1185">Reference proteome</keyword>